<dbReference type="EMBL" id="JAGQLJ010000076">
    <property type="protein sequence ID" value="MCA9381319.1"/>
    <property type="molecule type" value="Genomic_DNA"/>
</dbReference>
<evidence type="ECO:0000313" key="2">
    <source>
        <dbReference type="Proteomes" id="UP000775877"/>
    </source>
</evidence>
<accession>A0A955L1U3</accession>
<gene>
    <name evidence="1" type="ORF">KC678_03570</name>
</gene>
<dbReference type="AlphaFoldDB" id="A0A955L1U3"/>
<proteinExistence type="predicted"/>
<feature type="non-terminal residue" evidence="1">
    <location>
        <position position="151"/>
    </location>
</feature>
<dbReference type="Proteomes" id="UP000775877">
    <property type="component" value="Unassembled WGS sequence"/>
</dbReference>
<sequence length="151" mass="17243">MQNILNENGLVLPLDVLERDDMDKYYLGSKSSHRISACLVNQLIKEDFNYPEIFIPTVDEILSLLPYVKAIRFDSSKLGSGIDPLKGDGYIVYLGNNYDGDKTEMKISLIHELIHIHIAINVGIPLITRLHDYLEHEIEFAAKLFINQNKN</sequence>
<name>A0A955L1U3_9BACT</name>
<protein>
    <submittedName>
        <fullName evidence="1">Uncharacterized protein</fullName>
    </submittedName>
</protein>
<evidence type="ECO:0000313" key="1">
    <source>
        <dbReference type="EMBL" id="MCA9381319.1"/>
    </source>
</evidence>
<reference evidence="1" key="2">
    <citation type="journal article" date="2021" name="Microbiome">
        <title>Successional dynamics and alternative stable states in a saline activated sludge microbial community over 9 years.</title>
        <authorList>
            <person name="Wang Y."/>
            <person name="Ye J."/>
            <person name="Ju F."/>
            <person name="Liu L."/>
            <person name="Boyd J.A."/>
            <person name="Deng Y."/>
            <person name="Parks D.H."/>
            <person name="Jiang X."/>
            <person name="Yin X."/>
            <person name="Woodcroft B.J."/>
            <person name="Tyson G.W."/>
            <person name="Hugenholtz P."/>
            <person name="Polz M.F."/>
            <person name="Zhang T."/>
        </authorList>
    </citation>
    <scope>NUCLEOTIDE SEQUENCE</scope>
    <source>
        <strain evidence="1">HKST-UBA13</strain>
    </source>
</reference>
<comment type="caution">
    <text evidence="1">The sequence shown here is derived from an EMBL/GenBank/DDBJ whole genome shotgun (WGS) entry which is preliminary data.</text>
</comment>
<organism evidence="1 2">
    <name type="scientific">Candidatus Dojkabacteria bacterium</name>
    <dbReference type="NCBI Taxonomy" id="2099670"/>
    <lineage>
        <taxon>Bacteria</taxon>
        <taxon>Candidatus Dojkabacteria</taxon>
    </lineage>
</organism>
<reference evidence="1" key="1">
    <citation type="submission" date="2020-04" db="EMBL/GenBank/DDBJ databases">
        <authorList>
            <person name="Zhang T."/>
        </authorList>
    </citation>
    <scope>NUCLEOTIDE SEQUENCE</scope>
    <source>
        <strain evidence="1">HKST-UBA13</strain>
    </source>
</reference>